<evidence type="ECO:0000313" key="2">
    <source>
        <dbReference type="EMBL" id="KJL19816.1"/>
    </source>
</evidence>
<dbReference type="EMBL" id="JYIT01000083">
    <property type="protein sequence ID" value="KJL19816.1"/>
    <property type="molecule type" value="Genomic_DNA"/>
</dbReference>
<dbReference type="AlphaFoldDB" id="A0A0F0KKN3"/>
<keyword evidence="3" id="KW-1185">Reference proteome</keyword>
<reference evidence="2 3" key="1">
    <citation type="submission" date="2015-02" db="EMBL/GenBank/DDBJ databases">
        <title>Draft genome sequences of ten Microbacterium spp. with emphasis on heavy metal contaminated environments.</title>
        <authorList>
            <person name="Corretto E."/>
        </authorList>
    </citation>
    <scope>NUCLEOTIDE SEQUENCE [LARGE SCALE GENOMIC DNA]</scope>
    <source>
        <strain evidence="2 3">DSM 23848</strain>
    </source>
</reference>
<dbReference type="Pfam" id="PF10022">
    <property type="entry name" value="DUF2264"/>
    <property type="match status" value="1"/>
</dbReference>
<evidence type="ECO:0000259" key="1">
    <source>
        <dbReference type="Pfam" id="PF10022"/>
    </source>
</evidence>
<name>A0A0F0KKN3_9MICO</name>
<proteinExistence type="predicted"/>
<dbReference type="Proteomes" id="UP000033448">
    <property type="component" value="Unassembled WGS sequence"/>
</dbReference>
<dbReference type="PANTHER" id="PTHR35339:SF4">
    <property type="entry name" value="LINALOOL DEHYDRATASE_ISOMERASE DOMAIN-CONTAINING PROTEIN"/>
    <property type="match status" value="1"/>
</dbReference>
<dbReference type="PATRIC" id="fig|582680.7.peg.2918"/>
<evidence type="ECO:0000313" key="3">
    <source>
        <dbReference type="Proteomes" id="UP000033448"/>
    </source>
</evidence>
<organism evidence="2 3">
    <name type="scientific">Microbacterium azadirachtae</name>
    <dbReference type="NCBI Taxonomy" id="582680"/>
    <lineage>
        <taxon>Bacteria</taxon>
        <taxon>Bacillati</taxon>
        <taxon>Actinomycetota</taxon>
        <taxon>Actinomycetes</taxon>
        <taxon>Micrococcales</taxon>
        <taxon>Microbacteriaceae</taxon>
        <taxon>Microbacterium</taxon>
    </lineage>
</organism>
<dbReference type="InterPro" id="IPR016624">
    <property type="entry name" value="UCP014753"/>
</dbReference>
<protein>
    <recommendedName>
        <fullName evidence="1">DUF2264 domain-containing protein</fullName>
    </recommendedName>
</protein>
<accession>A0A0F0KKN3</accession>
<gene>
    <name evidence="2" type="ORF">RL72_02861</name>
</gene>
<feature type="domain" description="DUF2264" evidence="1">
    <location>
        <begin position="36"/>
        <end position="384"/>
    </location>
</feature>
<comment type="caution">
    <text evidence="2">The sequence shown here is derived from an EMBL/GenBank/DDBJ whole genome shotgun (WGS) entry which is preliminary data.</text>
</comment>
<sequence length="672" mass="71586">MVLGKAYTLSLVTAFDPARLTLPPEDRALSPHTGWTRAHWAAVADHLLLSLRPFFTSTRSQVRLPGPVSSSGADSDGLEGFARSFLLFAFRLAGERGADPHGFLDGYRDGLVAGTDPRNPERWVLPAEQAQAEVEAASIALGLQLTRPWLWDSLDDEARQRVVDWLALNPVGWYPDNNWLWFRITVETFLASVGGPHDPARIAADLARIEDYYQGDGWWADGALRNYDYYCGWAMHLYPLLWAGSEGSTAFGSASLAPVFRARLADFLDDFTALIGADGMPVLQGRSLIYRFATAAPLWMGALSGASRQSPGLLRRAASGELRAFLERGAVDARGLLTMGLYGEWPAMAQTYSGAGSPYWASKGFLGLLLPADHPVWTAVEEPLPIEQGDVRRVIRPAGWLVSGTAADGIVRVINHGSDHALEGDRTGDSALYGRFGYSSVTLPPLTGDAIDDPADSMVGAVDAAGRSTHRTGFARGAIGDDGGAAYAVSVADAHWVDSSVDGPAYDHGAGRTGRVTDGPLLATASVVRGSWEVRATRRLPRVGTVADPLPVRVSGWPLTDDAEAVTETGHGMVAIQADGLRSELRALPGIGGGEIAASVRTETGVSPIGRITAIPRLEFAEVAEGDVVVAAVRLGRGAEEAPSSRVVVTRDDVAILQVTWPDGALSTVRIG</sequence>
<dbReference type="PANTHER" id="PTHR35339">
    <property type="entry name" value="LINALOOL DEHYDRATASE_ISOMERASE DOMAIN-CONTAINING PROTEIN"/>
    <property type="match status" value="1"/>
</dbReference>
<dbReference type="InterPro" id="IPR049349">
    <property type="entry name" value="DUF2264_N"/>
</dbReference>